<evidence type="ECO:0000313" key="3">
    <source>
        <dbReference type="Proteomes" id="UP000006329"/>
    </source>
</evidence>
<feature type="domain" description="Haem-binding" evidence="1">
    <location>
        <begin position="10"/>
        <end position="139"/>
    </location>
</feature>
<dbReference type="GeneID" id="29740502"/>
<dbReference type="AlphaFoldDB" id="A0A0E2B9C2"/>
<protein>
    <submittedName>
        <fullName evidence="2">Heme-binding domain protein</fullName>
    </submittedName>
</protein>
<sequence length="146" mass="17215">MKKKLFLSLITTILLLQFLPIRPPEGKNRNEIQTSDEVKKILRKSCYDCHSDLTEWPWYSKIFPINVYLYRHVREGKVELNLSEWGSLSKKEKSTKGDSILETLEEGEMPPGDYILLHPSAKITQDELQILKNWVRDLEEEYGKEY</sequence>
<dbReference type="Pfam" id="PF14376">
    <property type="entry name" value="Haem_bd"/>
    <property type="match status" value="1"/>
</dbReference>
<accession>A0A0E2B9C2</accession>
<dbReference type="InterPro" id="IPR025992">
    <property type="entry name" value="Haem-bd"/>
</dbReference>
<dbReference type="RefSeq" id="WP_004478041.1">
    <property type="nucleotide sequence ID" value="NZ_AHON02000087.1"/>
</dbReference>
<comment type="caution">
    <text evidence="2">The sequence shown here is derived from an EMBL/GenBank/DDBJ whole genome shotgun (WGS) entry which is preliminary data.</text>
</comment>
<dbReference type="EMBL" id="AHON02000087">
    <property type="protein sequence ID" value="EKO31956.1"/>
    <property type="molecule type" value="Genomic_DNA"/>
</dbReference>
<reference evidence="2" key="1">
    <citation type="submission" date="2012-10" db="EMBL/GenBank/DDBJ databases">
        <authorList>
            <person name="Harkins D.M."/>
            <person name="Durkin A.S."/>
            <person name="Brinkac L.M."/>
            <person name="Haft D.H."/>
            <person name="Selengut J.D."/>
            <person name="Sanka R."/>
            <person name="DePew J."/>
            <person name="Purushe J."/>
            <person name="Matthias M.A."/>
            <person name="Vinetz J.M."/>
            <person name="Sutton G.G."/>
            <person name="Nierman W.C."/>
            <person name="Fouts D.E."/>
        </authorList>
    </citation>
    <scope>NUCLEOTIDE SEQUENCE [LARGE SCALE GENOMIC DNA]</scope>
    <source>
        <strain evidence="2">MOR084</strain>
    </source>
</reference>
<proteinExistence type="predicted"/>
<evidence type="ECO:0000313" key="2">
    <source>
        <dbReference type="EMBL" id="EKO31956.1"/>
    </source>
</evidence>
<organism evidence="2 3">
    <name type="scientific">Leptospira santarosai str. MOR084</name>
    <dbReference type="NCBI Taxonomy" id="1049984"/>
    <lineage>
        <taxon>Bacteria</taxon>
        <taxon>Pseudomonadati</taxon>
        <taxon>Spirochaetota</taxon>
        <taxon>Spirochaetia</taxon>
        <taxon>Leptospirales</taxon>
        <taxon>Leptospiraceae</taxon>
        <taxon>Leptospira</taxon>
    </lineage>
</organism>
<evidence type="ECO:0000259" key="1">
    <source>
        <dbReference type="SMART" id="SM01235"/>
    </source>
</evidence>
<keyword evidence="3" id="KW-1185">Reference proteome</keyword>
<name>A0A0E2B9C2_9LEPT</name>
<dbReference type="Proteomes" id="UP000006329">
    <property type="component" value="Unassembled WGS sequence"/>
</dbReference>
<dbReference type="SMART" id="SM01235">
    <property type="entry name" value="Haem_bd"/>
    <property type="match status" value="1"/>
</dbReference>
<gene>
    <name evidence="2" type="ORF">LEP1GSC179_0304</name>
</gene>